<protein>
    <submittedName>
        <fullName evidence="1">Zinc finger protein</fullName>
    </submittedName>
</protein>
<proteinExistence type="predicted"/>
<dbReference type="EMBL" id="BK016161">
    <property type="protein sequence ID" value="DAF99201.1"/>
    <property type="molecule type" value="Genomic_DNA"/>
</dbReference>
<reference evidence="1" key="1">
    <citation type="journal article" date="2021" name="Proc. Natl. Acad. Sci. U.S.A.">
        <title>A Catalog of Tens of Thousands of Viruses from Human Metagenomes Reveals Hidden Associations with Chronic Diseases.</title>
        <authorList>
            <person name="Tisza M.J."/>
            <person name="Buck C.B."/>
        </authorList>
    </citation>
    <scope>NUCLEOTIDE SEQUENCE</scope>
    <source>
        <strain evidence="1">CtW0z17</strain>
    </source>
</reference>
<accession>A0A8S5UXJ8</accession>
<evidence type="ECO:0000313" key="1">
    <source>
        <dbReference type="EMBL" id="DAF99201.1"/>
    </source>
</evidence>
<organism evidence="1">
    <name type="scientific">Podoviridae sp. ctW0z17</name>
    <dbReference type="NCBI Taxonomy" id="2825254"/>
    <lineage>
        <taxon>Viruses</taxon>
        <taxon>Duplodnaviria</taxon>
        <taxon>Heunggongvirae</taxon>
        <taxon>Uroviricota</taxon>
        <taxon>Caudoviricetes</taxon>
    </lineage>
</organism>
<sequence>MNCDICHKDTTAGSHVNRGRYFEVHICPSCLMWSDDLRAVKAREIIQNFKNLRFLEDISISHEGTEAQ</sequence>
<name>A0A8S5UXJ8_9CAUD</name>